<organism evidence="1 2">
    <name type="scientific">Rhodopirellula sallentina SM41</name>
    <dbReference type="NCBI Taxonomy" id="1263870"/>
    <lineage>
        <taxon>Bacteria</taxon>
        <taxon>Pseudomonadati</taxon>
        <taxon>Planctomycetota</taxon>
        <taxon>Planctomycetia</taxon>
        <taxon>Pirellulales</taxon>
        <taxon>Pirellulaceae</taxon>
        <taxon>Rhodopirellula</taxon>
    </lineage>
</organism>
<dbReference type="Proteomes" id="UP000011885">
    <property type="component" value="Unassembled WGS sequence"/>
</dbReference>
<dbReference type="AlphaFoldDB" id="M5U5X9"/>
<dbReference type="PATRIC" id="fig|1263870.3.peg.5634"/>
<protein>
    <submittedName>
        <fullName evidence="1">Uncharacterized protein</fullName>
    </submittedName>
</protein>
<evidence type="ECO:0000313" key="1">
    <source>
        <dbReference type="EMBL" id="EMI53251.1"/>
    </source>
</evidence>
<evidence type="ECO:0000313" key="2">
    <source>
        <dbReference type="Proteomes" id="UP000011885"/>
    </source>
</evidence>
<name>M5U5X9_9BACT</name>
<proteinExistence type="predicted"/>
<dbReference type="EMBL" id="ANOH01000366">
    <property type="protein sequence ID" value="EMI53251.1"/>
    <property type="molecule type" value="Genomic_DNA"/>
</dbReference>
<keyword evidence="2" id="KW-1185">Reference proteome</keyword>
<sequence length="68" mass="7700">MYLHAQEVGRHVTMNPVVREFSDFRIDLVPTEGPSGIQSAAGIVWCFTQELARPENTGGSRPERWHSF</sequence>
<accession>M5U5X9</accession>
<reference evidence="1 2" key="1">
    <citation type="journal article" date="2013" name="Mar. Genomics">
        <title>Expression of sulfatases in Rhodopirellula baltica and the diversity of sulfatases in the genus Rhodopirellula.</title>
        <authorList>
            <person name="Wegner C.E."/>
            <person name="Richter-Heitmann T."/>
            <person name="Klindworth A."/>
            <person name="Klockow C."/>
            <person name="Richter M."/>
            <person name="Achstetter T."/>
            <person name="Glockner F.O."/>
            <person name="Harder J."/>
        </authorList>
    </citation>
    <scope>NUCLEOTIDE SEQUENCE [LARGE SCALE GENOMIC DNA]</scope>
    <source>
        <strain evidence="1 2">SM41</strain>
    </source>
</reference>
<gene>
    <name evidence="1" type="ORF">RSSM_05319</name>
</gene>
<comment type="caution">
    <text evidence="1">The sequence shown here is derived from an EMBL/GenBank/DDBJ whole genome shotgun (WGS) entry which is preliminary data.</text>
</comment>